<dbReference type="GO" id="GO:0016020">
    <property type="term" value="C:membrane"/>
    <property type="evidence" value="ECO:0007669"/>
    <property type="project" value="InterPro"/>
</dbReference>
<keyword evidence="2" id="KW-0808">Transferase</keyword>
<evidence type="ECO:0000313" key="3">
    <source>
        <dbReference type="Proteomes" id="UP000030149"/>
    </source>
</evidence>
<keyword evidence="1" id="KW-0812">Transmembrane</keyword>
<dbReference type="AlphaFoldDB" id="A0A0A2N9D6"/>
<dbReference type="PATRIC" id="fig|1107311.5.peg.35"/>
<protein>
    <submittedName>
        <fullName evidence="2">CDP-alcohol phosphatidyltransferase</fullName>
    </submittedName>
</protein>
<dbReference type="GO" id="GO:0008654">
    <property type="term" value="P:phospholipid biosynthetic process"/>
    <property type="evidence" value="ECO:0007669"/>
    <property type="project" value="InterPro"/>
</dbReference>
<keyword evidence="1" id="KW-0472">Membrane</keyword>
<reference evidence="2 3" key="2">
    <citation type="journal article" date="2015" name="Stand. Genomic Sci.">
        <title>High quality draft genomic sequence of Flavobacterium enshiense DK69(T) and comparison among Flavobacterium genomes.</title>
        <authorList>
            <person name="Zeng Z."/>
            <person name="Chen C."/>
            <person name="Du H."/>
            <person name="Wang G."/>
            <person name="Li M."/>
        </authorList>
    </citation>
    <scope>NUCLEOTIDE SEQUENCE [LARGE SCALE GENOMIC DNA]</scope>
    <source>
        <strain evidence="2 3">DK69</strain>
    </source>
</reference>
<feature type="transmembrane region" description="Helical" evidence="1">
    <location>
        <begin position="36"/>
        <end position="54"/>
    </location>
</feature>
<organism evidence="2 3">
    <name type="scientific">Flavobacterium enshiense DK69</name>
    <dbReference type="NCBI Taxonomy" id="1107311"/>
    <lineage>
        <taxon>Bacteria</taxon>
        <taxon>Pseudomonadati</taxon>
        <taxon>Bacteroidota</taxon>
        <taxon>Flavobacteriia</taxon>
        <taxon>Flavobacteriales</taxon>
        <taxon>Flavobacteriaceae</taxon>
        <taxon>Flavobacterium</taxon>
    </lineage>
</organism>
<dbReference type="Gene3D" id="1.20.120.1760">
    <property type="match status" value="1"/>
</dbReference>
<keyword evidence="1" id="KW-1133">Transmembrane helix</keyword>
<dbReference type="Proteomes" id="UP000030149">
    <property type="component" value="Unassembled WGS sequence"/>
</dbReference>
<feature type="transmembrane region" description="Helical" evidence="1">
    <location>
        <begin position="75"/>
        <end position="93"/>
    </location>
</feature>
<keyword evidence="3" id="KW-1185">Reference proteome</keyword>
<gene>
    <name evidence="2" type="ORF">Q767_00185</name>
</gene>
<dbReference type="STRING" id="1107311.Q767_00185"/>
<dbReference type="InterPro" id="IPR043130">
    <property type="entry name" value="CDP-OH_PTrfase_TM_dom"/>
</dbReference>
<accession>A0A0A2N9D6</accession>
<evidence type="ECO:0000256" key="1">
    <source>
        <dbReference type="SAM" id="Phobius"/>
    </source>
</evidence>
<dbReference type="Pfam" id="PF01066">
    <property type="entry name" value="CDP-OH_P_transf"/>
    <property type="match status" value="1"/>
</dbReference>
<feature type="transmembrane region" description="Helical" evidence="1">
    <location>
        <begin position="126"/>
        <end position="144"/>
    </location>
</feature>
<sequence>MFMKHQIPKALIFSRLIIGFAIIAFSCFHIDNYEIIAITLLTIGLLTDIFDGIIARQLNISTQKLRRLDSTVDQVFFVSVAVATYIQCPDFFTDNALKLTILIGAEALTYIVCFFKFRKEIATHSIGAKVWTLLLFATLIQIIMQCQSTVLFDICFWVGLLTRLEIIAIILTLKNWATDVPSFYHSLQLRQGKDIKRHKMFNG</sequence>
<dbReference type="PROSITE" id="PS51257">
    <property type="entry name" value="PROKAR_LIPOPROTEIN"/>
    <property type="match status" value="1"/>
</dbReference>
<name>A0A0A2N9D6_9FLAO</name>
<feature type="transmembrane region" description="Helical" evidence="1">
    <location>
        <begin position="99"/>
        <end position="117"/>
    </location>
</feature>
<dbReference type="InterPro" id="IPR000462">
    <property type="entry name" value="CDP-OH_P_trans"/>
</dbReference>
<comment type="caution">
    <text evidence="2">The sequence shown here is derived from an EMBL/GenBank/DDBJ whole genome shotgun (WGS) entry which is preliminary data.</text>
</comment>
<feature type="transmembrane region" description="Helical" evidence="1">
    <location>
        <begin position="150"/>
        <end position="173"/>
    </location>
</feature>
<dbReference type="GO" id="GO:0016780">
    <property type="term" value="F:phosphotransferase activity, for other substituted phosphate groups"/>
    <property type="evidence" value="ECO:0007669"/>
    <property type="project" value="InterPro"/>
</dbReference>
<feature type="transmembrane region" description="Helical" evidence="1">
    <location>
        <begin position="12"/>
        <end position="30"/>
    </location>
</feature>
<evidence type="ECO:0000313" key="2">
    <source>
        <dbReference type="EMBL" id="KGO97060.1"/>
    </source>
</evidence>
<dbReference type="EMBL" id="JRLZ01000001">
    <property type="protein sequence ID" value="KGO97060.1"/>
    <property type="molecule type" value="Genomic_DNA"/>
</dbReference>
<proteinExistence type="predicted"/>
<reference evidence="3" key="1">
    <citation type="submission" date="2013-09" db="EMBL/GenBank/DDBJ databases">
        <authorList>
            <person name="Zeng Z."/>
            <person name="Chen C."/>
        </authorList>
    </citation>
    <scope>NUCLEOTIDE SEQUENCE [LARGE SCALE GENOMIC DNA]</scope>
    <source>
        <strain evidence="3">DK69</strain>
    </source>
</reference>
<dbReference type="eggNOG" id="COG0558">
    <property type="taxonomic scope" value="Bacteria"/>
</dbReference>